<dbReference type="Gene3D" id="1.10.3550.10">
    <property type="entry name" value="eoxyguanosinetriphosphate triphosphohydrolase domain-like"/>
    <property type="match status" value="1"/>
</dbReference>
<dbReference type="AlphaFoldDB" id="A0A6S6PJJ6"/>
<evidence type="ECO:0000313" key="1">
    <source>
        <dbReference type="EMBL" id="BCI67513.1"/>
    </source>
</evidence>
<evidence type="ECO:0000313" key="2">
    <source>
        <dbReference type="Proteomes" id="UP000515220"/>
    </source>
</evidence>
<accession>A0A6S6PJJ6</accession>
<gene>
    <name evidence="1" type="ORF">AAJCM20276_21370</name>
</gene>
<dbReference type="RefSeq" id="WP_185229837.1">
    <property type="nucleotide sequence ID" value="NZ_AP023326.1"/>
</dbReference>
<dbReference type="InterPro" id="IPR027432">
    <property type="entry name" value="dGTP_triphosphohydrolase_C"/>
</dbReference>
<proteinExistence type="predicted"/>
<sequence>MSTRPSPASRLVKALKKFDLEHAFRHKDVLALEVDGFNKLQDLMSMLWRGIVEREDYNQPSSRRLNPFADLAYRHISENYRNAFEQSAKTEKDLPIRYRELQLLTDMVSGMTDSYAVFLHRRLKEFHVGASYRQV</sequence>
<protein>
    <submittedName>
        <fullName evidence="1">Uncharacterized protein</fullName>
    </submittedName>
</protein>
<organism evidence="1 2">
    <name type="scientific">Acetobacter aceti</name>
    <dbReference type="NCBI Taxonomy" id="435"/>
    <lineage>
        <taxon>Bacteria</taxon>
        <taxon>Pseudomonadati</taxon>
        <taxon>Pseudomonadota</taxon>
        <taxon>Alphaproteobacteria</taxon>
        <taxon>Acetobacterales</taxon>
        <taxon>Acetobacteraceae</taxon>
        <taxon>Acetobacter</taxon>
        <taxon>Acetobacter subgen. Acetobacter</taxon>
    </lineage>
</organism>
<dbReference type="Proteomes" id="UP000515220">
    <property type="component" value="Chromosome"/>
</dbReference>
<name>A0A6S6PJJ6_ACEAC</name>
<dbReference type="EMBL" id="AP023326">
    <property type="protein sequence ID" value="BCI67513.1"/>
    <property type="molecule type" value="Genomic_DNA"/>
</dbReference>
<reference evidence="1 2" key="1">
    <citation type="submission" date="2020-07" db="EMBL/GenBank/DDBJ databases">
        <title>Complete Genome Sequence of an acetic acid bacterium, Acetobacter aceti JCM20276.</title>
        <authorList>
            <person name="Hirose Y."/>
            <person name="Mihara H."/>
        </authorList>
    </citation>
    <scope>NUCLEOTIDE SEQUENCE [LARGE SCALE GENOMIC DNA]</scope>
    <source>
        <strain evidence="1 2">JCM20276</strain>
    </source>
</reference>